<name>A0A5B7J933_PORTR</name>
<dbReference type="Proteomes" id="UP000324222">
    <property type="component" value="Unassembled WGS sequence"/>
</dbReference>
<feature type="region of interest" description="Disordered" evidence="1">
    <location>
        <begin position="28"/>
        <end position="50"/>
    </location>
</feature>
<protein>
    <submittedName>
        <fullName evidence="2">Uncharacterized protein</fullName>
    </submittedName>
</protein>
<comment type="caution">
    <text evidence="2">The sequence shown here is derived from an EMBL/GenBank/DDBJ whole genome shotgun (WGS) entry which is preliminary data.</text>
</comment>
<evidence type="ECO:0000313" key="3">
    <source>
        <dbReference type="Proteomes" id="UP000324222"/>
    </source>
</evidence>
<evidence type="ECO:0000313" key="2">
    <source>
        <dbReference type="EMBL" id="MPC94381.1"/>
    </source>
</evidence>
<accession>A0A5B7J933</accession>
<reference evidence="2 3" key="1">
    <citation type="submission" date="2019-05" db="EMBL/GenBank/DDBJ databases">
        <title>Another draft genome of Portunus trituberculatus and its Hox gene families provides insights of decapod evolution.</title>
        <authorList>
            <person name="Jeong J.-H."/>
            <person name="Song I."/>
            <person name="Kim S."/>
            <person name="Choi T."/>
            <person name="Kim D."/>
            <person name="Ryu S."/>
            <person name="Kim W."/>
        </authorList>
    </citation>
    <scope>NUCLEOTIDE SEQUENCE [LARGE SCALE GENOMIC DNA]</scope>
    <source>
        <tissue evidence="2">Muscle</tissue>
    </source>
</reference>
<proteinExistence type="predicted"/>
<organism evidence="2 3">
    <name type="scientific">Portunus trituberculatus</name>
    <name type="common">Swimming crab</name>
    <name type="synonym">Neptunus trituberculatus</name>
    <dbReference type="NCBI Taxonomy" id="210409"/>
    <lineage>
        <taxon>Eukaryota</taxon>
        <taxon>Metazoa</taxon>
        <taxon>Ecdysozoa</taxon>
        <taxon>Arthropoda</taxon>
        <taxon>Crustacea</taxon>
        <taxon>Multicrustacea</taxon>
        <taxon>Malacostraca</taxon>
        <taxon>Eumalacostraca</taxon>
        <taxon>Eucarida</taxon>
        <taxon>Decapoda</taxon>
        <taxon>Pleocyemata</taxon>
        <taxon>Brachyura</taxon>
        <taxon>Eubrachyura</taxon>
        <taxon>Portunoidea</taxon>
        <taxon>Portunidae</taxon>
        <taxon>Portuninae</taxon>
        <taxon>Portunus</taxon>
    </lineage>
</organism>
<gene>
    <name evidence="2" type="ORF">E2C01_089548</name>
</gene>
<dbReference type="EMBL" id="VSRR010098306">
    <property type="protein sequence ID" value="MPC94381.1"/>
    <property type="molecule type" value="Genomic_DNA"/>
</dbReference>
<evidence type="ECO:0000256" key="1">
    <source>
        <dbReference type="SAM" id="MobiDB-lite"/>
    </source>
</evidence>
<keyword evidence="3" id="KW-1185">Reference proteome</keyword>
<sequence length="63" mass="6811">MRWDLVSLPHCPSYKQDSGEGSRVVKLMQEGTGSQNKVSSFSSSSSDADTFKAPVSCNLQSIN</sequence>
<dbReference type="AlphaFoldDB" id="A0A5B7J933"/>